<dbReference type="Proteomes" id="UP000653578">
    <property type="component" value="Unassembled WGS sequence"/>
</dbReference>
<comment type="caution">
    <text evidence="1">The sequence shown here is derived from an EMBL/GenBank/DDBJ whole genome shotgun (WGS) entry which is preliminary data.</text>
</comment>
<proteinExistence type="predicted"/>
<reference evidence="1 2" key="1">
    <citation type="submission" date="2019-10" db="EMBL/GenBank/DDBJ databases">
        <title>Description of Paenibacillus humi sp. nov.</title>
        <authorList>
            <person name="Carlier A."/>
            <person name="Qi S."/>
        </authorList>
    </citation>
    <scope>NUCLEOTIDE SEQUENCE [LARGE SCALE GENOMIC DNA]</scope>
    <source>
        <strain evidence="1 2">LMG 31461</strain>
    </source>
</reference>
<keyword evidence="2" id="KW-1185">Reference proteome</keyword>
<dbReference type="RefSeq" id="WP_171628678.1">
    <property type="nucleotide sequence ID" value="NZ_WHNY01000005.1"/>
</dbReference>
<evidence type="ECO:0008006" key="3">
    <source>
        <dbReference type="Google" id="ProtNLM"/>
    </source>
</evidence>
<evidence type="ECO:0000313" key="2">
    <source>
        <dbReference type="Proteomes" id="UP000653578"/>
    </source>
</evidence>
<gene>
    <name evidence="1" type="ORF">GC096_02230</name>
</gene>
<dbReference type="EMBL" id="WHNY01000005">
    <property type="protein sequence ID" value="NOU62865.1"/>
    <property type="molecule type" value="Genomic_DNA"/>
</dbReference>
<sequence>MKVWVKKWLNFILRIMENFLSFFIQINTVMLILKLVQERNVYKQMIKPVALVEFEMPRILTVDFSLKSIDKLRIAGYSVKDAQTGSLESQKGFFSIPCSINDVDILLIHLRPETFHGLELRKKSKESIEESPCFNALTMEVWNKGGVVVLIVDGDVDPSDMEYLGINNTGVLNINRRYIPSSFLKVAIDEIGKEKAPLPTFPEYKGNQILLDERNSISSIYNRYATKADQRVFSVRKDIKINGAEIIQSCQNWVVTDDRSTDRGCLCLEIENFNGKSTKGRILLVPHFNDKTIEFIIDLLNEDIKKNEPYLFSKPNHDWLEKYLPYPVKITNQHREEYLEEAIKKVQMFEEESKNQHEHFFWMDILLTGKDEEFAASVSAALKFLGFDVIDMDKTIPDGERKREDFRIHYDQYFALVEVKSTERGANEKMIQDLQTHINRYMREFKTTDVPALLIVNHSIKLDPQYRHDFYKGSDIHDRLADNYITAIDSVFLHDLCQGVLSGVHSLEQGRMKLICEGPVLSLKKMLSTAT</sequence>
<protein>
    <recommendedName>
        <fullName evidence="3">Restriction endonuclease type IV Mrr domain-containing protein</fullName>
    </recommendedName>
</protein>
<accession>A0ABX1X387</accession>
<organism evidence="1 2">
    <name type="scientific">Paenibacillus plantarum</name>
    <dbReference type="NCBI Taxonomy" id="2654975"/>
    <lineage>
        <taxon>Bacteria</taxon>
        <taxon>Bacillati</taxon>
        <taxon>Bacillota</taxon>
        <taxon>Bacilli</taxon>
        <taxon>Bacillales</taxon>
        <taxon>Paenibacillaceae</taxon>
        <taxon>Paenibacillus</taxon>
    </lineage>
</organism>
<evidence type="ECO:0000313" key="1">
    <source>
        <dbReference type="EMBL" id="NOU62865.1"/>
    </source>
</evidence>
<name>A0ABX1X387_9BACL</name>